<evidence type="ECO:0000256" key="1">
    <source>
        <dbReference type="SAM" id="Phobius"/>
    </source>
</evidence>
<name>A0A2M6NSS9_9BACT</name>
<dbReference type="AlphaFoldDB" id="A0A2M6NSS9"/>
<comment type="caution">
    <text evidence="2">The sequence shown here is derived from an EMBL/GenBank/DDBJ whole genome shotgun (WGS) entry which is preliminary data.</text>
</comment>
<dbReference type="Proteomes" id="UP000228756">
    <property type="component" value="Unassembled WGS sequence"/>
</dbReference>
<keyword evidence="1" id="KW-0812">Transmembrane</keyword>
<feature type="transmembrane region" description="Helical" evidence="1">
    <location>
        <begin position="230"/>
        <end position="253"/>
    </location>
</feature>
<evidence type="ECO:0000313" key="3">
    <source>
        <dbReference type="Proteomes" id="UP000228756"/>
    </source>
</evidence>
<proteinExistence type="predicted"/>
<accession>A0A2M6NSS9</accession>
<dbReference type="EMBL" id="PFCJ01000011">
    <property type="protein sequence ID" value="PIR72533.1"/>
    <property type="molecule type" value="Genomic_DNA"/>
</dbReference>
<sequence length="254" mass="27616">MKGIKNFKFFLLITFLGIFILGGIIQAQGLPLIARNFEVADPEAKVGDIISQTKEGLFRSNIPYDENMIGVIGKTPVLVFGKPTTTTLPIVSSGETLVKVSNINGEIKKGDFITSSEKPGIGQKVTQSGFVLGKALENFNQEEGLITLFVNIQYANIPIGKFTLGGVVPEIISRLKTPENIPEVLRYLFAILLGGGSFFMGFFSFVKTLREEVIGISRNPLAKKSIQSAMILNLTVILILTMAGLALALFVILY</sequence>
<gene>
    <name evidence="2" type="ORF">COU42_00945</name>
</gene>
<protein>
    <submittedName>
        <fullName evidence="2">Uncharacterized protein</fullName>
    </submittedName>
</protein>
<reference evidence="3" key="1">
    <citation type="submission" date="2017-09" db="EMBL/GenBank/DDBJ databases">
        <title>Depth-based differentiation of microbial function through sediment-hosted aquifers and enrichment of novel symbionts in the deep terrestrial subsurface.</title>
        <authorList>
            <person name="Probst A.J."/>
            <person name="Ladd B."/>
            <person name="Jarett J.K."/>
            <person name="Geller-Mcgrath D.E."/>
            <person name="Sieber C.M.K."/>
            <person name="Emerson J.B."/>
            <person name="Anantharaman K."/>
            <person name="Thomas B.C."/>
            <person name="Malmstrom R."/>
            <person name="Stieglmeier M."/>
            <person name="Klingl A."/>
            <person name="Woyke T."/>
            <person name="Ryan C.M."/>
            <person name="Banfield J.F."/>
        </authorList>
    </citation>
    <scope>NUCLEOTIDE SEQUENCE [LARGE SCALE GENOMIC DNA]</scope>
</reference>
<feature type="transmembrane region" description="Helical" evidence="1">
    <location>
        <begin position="187"/>
        <end position="209"/>
    </location>
</feature>
<keyword evidence="1" id="KW-1133">Transmembrane helix</keyword>
<keyword evidence="1" id="KW-0472">Membrane</keyword>
<organism evidence="2 3">
    <name type="scientific">Candidatus Nealsonbacteria bacterium CG10_big_fil_rev_8_21_14_0_10_36_24</name>
    <dbReference type="NCBI Taxonomy" id="1974710"/>
    <lineage>
        <taxon>Bacteria</taxon>
        <taxon>Candidatus Nealsoniibacteriota</taxon>
    </lineage>
</organism>
<evidence type="ECO:0000313" key="2">
    <source>
        <dbReference type="EMBL" id="PIR72533.1"/>
    </source>
</evidence>